<dbReference type="SUPFAM" id="SSF53649">
    <property type="entry name" value="Alkaline phosphatase-like"/>
    <property type="match status" value="1"/>
</dbReference>
<dbReference type="OrthoDB" id="100846at2157"/>
<name>A0A7D5P416_9EURY</name>
<keyword evidence="2" id="KW-1185">Reference proteome</keyword>
<reference evidence="1 2" key="1">
    <citation type="submission" date="2020-07" db="EMBL/GenBank/DDBJ databases">
        <title>Halosimplex pelagicum sp. nov. and Halosimplex rubrum sp. nov., isolated from salted brown alga Laminaria, and emended description of the genus Halosimplex.</title>
        <authorList>
            <person name="Cui H."/>
        </authorList>
    </citation>
    <scope>NUCLEOTIDE SEQUENCE [LARGE SCALE GENOMIC DNA]</scope>
    <source>
        <strain evidence="1 2">R27</strain>
    </source>
</reference>
<protein>
    <recommendedName>
        <fullName evidence="3">Sulfatase-like hydrolase/transferase</fullName>
    </recommendedName>
</protein>
<dbReference type="InterPro" id="IPR017850">
    <property type="entry name" value="Alkaline_phosphatase_core_sf"/>
</dbReference>
<dbReference type="GeneID" id="56077347"/>
<accession>A0A7D5P416</accession>
<dbReference type="EMBL" id="CP058910">
    <property type="protein sequence ID" value="QLH76838.1"/>
    <property type="molecule type" value="Genomic_DNA"/>
</dbReference>
<evidence type="ECO:0000313" key="1">
    <source>
        <dbReference type="EMBL" id="QLH76838.1"/>
    </source>
</evidence>
<dbReference type="KEGG" id="hrr:HZS55_05750"/>
<sequence>MYSLSQLKRGFATPALFLREANRLYHRRLNSRDYNTDGVDIFAEDWDNLLILDACRYDMFAEQADLGGRLESRVSRGSSTREFLKGNFQGRELHDTVYVTANPQLYRHRDWLNTSFHAVDHVWMEEGWDNEHMTVLPETTTTAALRAAEKYPDKRLLVHYIQPHYPFIIDGDGSQPFDPDQAFLKPDEAGSWNQLLTGDLQASTETVWCAYRNNLDRSLPHVVDLLADLDGRSVVSSDHGNMVGERARPFPIREWGHPRGIYTDQLVTVPWLVVEGERRDIVAEAPTSRDDETTDDVVADRLEQLGYL</sequence>
<proteinExistence type="predicted"/>
<evidence type="ECO:0000313" key="2">
    <source>
        <dbReference type="Proteomes" id="UP000509667"/>
    </source>
</evidence>
<dbReference type="AlphaFoldDB" id="A0A7D5P416"/>
<gene>
    <name evidence="1" type="ORF">HZS55_05750</name>
</gene>
<dbReference type="Gene3D" id="3.40.720.10">
    <property type="entry name" value="Alkaline Phosphatase, subunit A"/>
    <property type="match status" value="1"/>
</dbReference>
<dbReference type="RefSeq" id="WP_179910772.1">
    <property type="nucleotide sequence ID" value="NZ_CP058910.1"/>
</dbReference>
<dbReference type="Proteomes" id="UP000509667">
    <property type="component" value="Chromosome"/>
</dbReference>
<organism evidence="1 2">
    <name type="scientific">Halosimplex rubrum</name>
    <dbReference type="NCBI Taxonomy" id="869889"/>
    <lineage>
        <taxon>Archaea</taxon>
        <taxon>Methanobacteriati</taxon>
        <taxon>Methanobacteriota</taxon>
        <taxon>Stenosarchaea group</taxon>
        <taxon>Halobacteria</taxon>
        <taxon>Halobacteriales</taxon>
        <taxon>Haloarculaceae</taxon>
        <taxon>Halosimplex</taxon>
    </lineage>
</organism>
<evidence type="ECO:0008006" key="3">
    <source>
        <dbReference type="Google" id="ProtNLM"/>
    </source>
</evidence>